<dbReference type="EMBL" id="JAWJZI010000002">
    <property type="protein sequence ID" value="MDV5168817.1"/>
    <property type="molecule type" value="Genomic_DNA"/>
</dbReference>
<organism evidence="3 5">
    <name type="scientific">Photobacterium rosenbergii</name>
    <dbReference type="NCBI Taxonomy" id="294936"/>
    <lineage>
        <taxon>Bacteria</taxon>
        <taxon>Pseudomonadati</taxon>
        <taxon>Pseudomonadota</taxon>
        <taxon>Gammaproteobacteria</taxon>
        <taxon>Vibrionales</taxon>
        <taxon>Vibrionaceae</taxon>
        <taxon>Photobacterium</taxon>
    </lineage>
</organism>
<dbReference type="InterPro" id="IPR047797">
    <property type="entry name" value="ISNCY_transpos"/>
</dbReference>
<reference evidence="3 5" key="1">
    <citation type="submission" date="2023-10" db="EMBL/GenBank/DDBJ databases">
        <title>Marine bacteria isolated from horseshoe crab.</title>
        <authorList>
            <person name="Cheng T.H."/>
        </authorList>
    </citation>
    <scope>NUCLEOTIDE SEQUENCE [LARGE SCALE GENOMIC DNA]</scope>
    <source>
        <strain evidence="3 5">HSC6</strain>
    </source>
</reference>
<keyword evidence="5" id="KW-1185">Reference proteome</keyword>
<gene>
    <name evidence="3" type="ORF">R2X38_07290</name>
    <name evidence="4" type="ORF">R2X38_07370</name>
</gene>
<dbReference type="PANTHER" id="PTHR35004">
    <property type="entry name" value="TRANSPOSASE RV3428C-RELATED"/>
    <property type="match status" value="1"/>
</dbReference>
<dbReference type="SUPFAM" id="SSF53098">
    <property type="entry name" value="Ribonuclease H-like"/>
    <property type="match status" value="1"/>
</dbReference>
<dbReference type="RefSeq" id="WP_317521698.1">
    <property type="nucleotide sequence ID" value="NZ_JAWJZI010000002.1"/>
</dbReference>
<sequence length="433" mass="50542">MSDKEIDRADVIRDVCERRLRRKDAATLLSLTERQVQRLMNQFRQSGIEGLVSKRRGKPSNNRCPDKFKLYVLNLIQQYYADFGPTLATEKLHEDHGVDVSRETVRRWMISCGLWIPHAQRKPRVYQPRQRRDCLGELIQIDGSHHDWFEGRSPKCCLLVFIDDATGRLMHLRFGDTESTFDYLAATREYIEKHGRPLAFYSDRHSIFHVSKRDAHTNRITQYGRALQDLNIELICANSSQAKGRVERANQTLQDRLIKAMRLEYVNTIEQANTWLPCFIDDFNRRFAKPARFPKNMHRPFVGDVFDMDDTFAWHDTRVLSKSLTFQYDKVLYLVEPTEENSRLAGEAVKILDYPDGRIAVMYGERALECRIFDKLAEVDQGQIVENKRLGAVLSFAQKKQDEMDRADQRSRSKSMPKRRAQLRAIGRNPALD</sequence>
<feature type="domain" description="Integrase catalytic" evidence="2">
    <location>
        <begin position="124"/>
        <end position="308"/>
    </location>
</feature>
<dbReference type="EMBL" id="JAWJZI010000002">
    <property type="protein sequence ID" value="MDV5168801.1"/>
    <property type="molecule type" value="Genomic_DNA"/>
</dbReference>
<dbReference type="InterPro" id="IPR012337">
    <property type="entry name" value="RNaseH-like_sf"/>
</dbReference>
<dbReference type="PROSITE" id="PS50994">
    <property type="entry name" value="INTEGRASE"/>
    <property type="match status" value="1"/>
</dbReference>
<dbReference type="Proteomes" id="UP001186452">
    <property type="component" value="Unassembled WGS sequence"/>
</dbReference>
<dbReference type="NCBIfam" id="NF033594">
    <property type="entry name" value="transpos_ISNCY_2"/>
    <property type="match status" value="1"/>
</dbReference>
<dbReference type="Pfam" id="PF13565">
    <property type="entry name" value="HTH_32"/>
    <property type="match status" value="1"/>
</dbReference>
<dbReference type="SUPFAM" id="SSF46689">
    <property type="entry name" value="Homeodomain-like"/>
    <property type="match status" value="1"/>
</dbReference>
<dbReference type="InterPro" id="IPR009057">
    <property type="entry name" value="Homeodomain-like_sf"/>
</dbReference>
<feature type="compositionally biased region" description="Basic and acidic residues" evidence="1">
    <location>
        <begin position="401"/>
        <end position="411"/>
    </location>
</feature>
<dbReference type="PANTHER" id="PTHR35004:SF7">
    <property type="entry name" value="INTEGRASE PROTEIN"/>
    <property type="match status" value="1"/>
</dbReference>
<evidence type="ECO:0000313" key="4">
    <source>
        <dbReference type="EMBL" id="MDV5168817.1"/>
    </source>
</evidence>
<protein>
    <submittedName>
        <fullName evidence="3">ISNCY family transposase</fullName>
    </submittedName>
</protein>
<feature type="compositionally biased region" description="Basic residues" evidence="1">
    <location>
        <begin position="412"/>
        <end position="422"/>
    </location>
</feature>
<evidence type="ECO:0000313" key="3">
    <source>
        <dbReference type="EMBL" id="MDV5168801.1"/>
    </source>
</evidence>
<proteinExistence type="predicted"/>
<comment type="caution">
    <text evidence="3">The sequence shown here is derived from an EMBL/GenBank/DDBJ whole genome shotgun (WGS) entry which is preliminary data.</text>
</comment>
<evidence type="ECO:0000256" key="1">
    <source>
        <dbReference type="SAM" id="MobiDB-lite"/>
    </source>
</evidence>
<dbReference type="Gene3D" id="3.30.420.10">
    <property type="entry name" value="Ribonuclease H-like superfamily/Ribonuclease H"/>
    <property type="match status" value="1"/>
</dbReference>
<accession>A0ABU3ZFC5</accession>
<name>A0ABU3ZFC5_9GAMM</name>
<dbReference type="InterPro" id="IPR036397">
    <property type="entry name" value="RNaseH_sf"/>
</dbReference>
<evidence type="ECO:0000313" key="5">
    <source>
        <dbReference type="Proteomes" id="UP001186452"/>
    </source>
</evidence>
<feature type="region of interest" description="Disordered" evidence="1">
    <location>
        <begin position="401"/>
        <end position="433"/>
    </location>
</feature>
<dbReference type="InterPro" id="IPR001584">
    <property type="entry name" value="Integrase_cat-core"/>
</dbReference>
<evidence type="ECO:0000259" key="2">
    <source>
        <dbReference type="PROSITE" id="PS50994"/>
    </source>
</evidence>